<comment type="caution">
    <text evidence="1">The sequence shown here is derived from an EMBL/GenBank/DDBJ whole genome shotgun (WGS) entry which is preliminary data.</text>
</comment>
<feature type="non-terminal residue" evidence="1">
    <location>
        <position position="80"/>
    </location>
</feature>
<sequence length="80" mass="8998">MKCDVADIAHSTLTIKCENISPSTHEIFPERDNCIFASEKMLEIGGIPNMFPISDTYNVPDERATIICVAYLFARLFELS</sequence>
<gene>
    <name evidence="1" type="ORF">S01H4_24639</name>
</gene>
<protein>
    <submittedName>
        <fullName evidence="1">Uncharacterized protein</fullName>
    </submittedName>
</protein>
<dbReference type="EMBL" id="BART01011605">
    <property type="protein sequence ID" value="GAG87205.1"/>
    <property type="molecule type" value="Genomic_DNA"/>
</dbReference>
<accession>X1AWR6</accession>
<proteinExistence type="predicted"/>
<dbReference type="AlphaFoldDB" id="X1AWR6"/>
<organism evidence="1">
    <name type="scientific">marine sediment metagenome</name>
    <dbReference type="NCBI Taxonomy" id="412755"/>
    <lineage>
        <taxon>unclassified sequences</taxon>
        <taxon>metagenomes</taxon>
        <taxon>ecological metagenomes</taxon>
    </lineage>
</organism>
<reference evidence="1" key="1">
    <citation type="journal article" date="2014" name="Front. Microbiol.">
        <title>High frequency of phylogenetically diverse reductive dehalogenase-homologous genes in deep subseafloor sedimentary metagenomes.</title>
        <authorList>
            <person name="Kawai M."/>
            <person name="Futagami T."/>
            <person name="Toyoda A."/>
            <person name="Takaki Y."/>
            <person name="Nishi S."/>
            <person name="Hori S."/>
            <person name="Arai W."/>
            <person name="Tsubouchi T."/>
            <person name="Morono Y."/>
            <person name="Uchiyama I."/>
            <person name="Ito T."/>
            <person name="Fujiyama A."/>
            <person name="Inagaki F."/>
            <person name="Takami H."/>
        </authorList>
    </citation>
    <scope>NUCLEOTIDE SEQUENCE</scope>
    <source>
        <strain evidence="1">Expedition CK06-06</strain>
    </source>
</reference>
<name>X1AWR6_9ZZZZ</name>
<evidence type="ECO:0000313" key="1">
    <source>
        <dbReference type="EMBL" id="GAG87205.1"/>
    </source>
</evidence>